<comment type="caution">
    <text evidence="1">The sequence shown here is derived from an EMBL/GenBank/DDBJ whole genome shotgun (WGS) entry which is preliminary data.</text>
</comment>
<dbReference type="AlphaFoldDB" id="A0A1J5PVX6"/>
<sequence>MALHHALCGELIDIPPLESNLKNATTKTLYKSNHLEVIQMVLLASKAMSEHQVTGEITIQCLEGSIELTTAGTGQLMRAGNLVCLAGGVVHALKAVEDSSVLVTILLHSA</sequence>
<dbReference type="SUPFAM" id="SSF51182">
    <property type="entry name" value="RmlC-like cupins"/>
    <property type="match status" value="1"/>
</dbReference>
<dbReference type="PANTHER" id="PTHR37694">
    <property type="entry name" value="SLR8022 PROTEIN"/>
    <property type="match status" value="1"/>
</dbReference>
<proteinExistence type="predicted"/>
<dbReference type="EMBL" id="MLJW01003601">
    <property type="protein sequence ID" value="OIQ71700.1"/>
    <property type="molecule type" value="Genomic_DNA"/>
</dbReference>
<gene>
    <name evidence="1" type="ORF">GALL_466820</name>
</gene>
<dbReference type="InterPro" id="IPR011051">
    <property type="entry name" value="RmlC_Cupin_sf"/>
</dbReference>
<evidence type="ECO:0000313" key="1">
    <source>
        <dbReference type="EMBL" id="OIQ71700.1"/>
    </source>
</evidence>
<dbReference type="PANTHER" id="PTHR37694:SF1">
    <property type="entry name" value="SLR8022 PROTEIN"/>
    <property type="match status" value="1"/>
</dbReference>
<dbReference type="Gene3D" id="2.60.120.10">
    <property type="entry name" value="Jelly Rolls"/>
    <property type="match status" value="1"/>
</dbReference>
<protein>
    <recommendedName>
        <fullName evidence="2">Cupin domain protein</fullName>
    </recommendedName>
</protein>
<evidence type="ECO:0008006" key="2">
    <source>
        <dbReference type="Google" id="ProtNLM"/>
    </source>
</evidence>
<reference evidence="1" key="1">
    <citation type="submission" date="2016-10" db="EMBL/GenBank/DDBJ databases">
        <title>Sequence of Gallionella enrichment culture.</title>
        <authorList>
            <person name="Poehlein A."/>
            <person name="Muehling M."/>
            <person name="Daniel R."/>
        </authorList>
    </citation>
    <scope>NUCLEOTIDE SEQUENCE</scope>
</reference>
<name>A0A1J5PVX6_9ZZZZ</name>
<accession>A0A1J5PVX6</accession>
<organism evidence="1">
    <name type="scientific">mine drainage metagenome</name>
    <dbReference type="NCBI Taxonomy" id="410659"/>
    <lineage>
        <taxon>unclassified sequences</taxon>
        <taxon>metagenomes</taxon>
        <taxon>ecological metagenomes</taxon>
    </lineage>
</organism>
<dbReference type="InterPro" id="IPR014710">
    <property type="entry name" value="RmlC-like_jellyroll"/>
</dbReference>
<dbReference type="CDD" id="cd02230">
    <property type="entry name" value="cupin_HP0902-like"/>
    <property type="match status" value="1"/>
</dbReference>